<dbReference type="EMBL" id="SGWW01000005">
    <property type="protein sequence ID" value="RZS54366.1"/>
    <property type="molecule type" value="Genomic_DNA"/>
</dbReference>
<comment type="caution">
    <text evidence="1">The sequence shown here is derived from an EMBL/GenBank/DDBJ whole genome shotgun (WGS) entry which is preliminary data.</text>
</comment>
<organism evidence="1 2">
    <name type="scientific">Microcella putealis</name>
    <dbReference type="NCBI Taxonomy" id="337005"/>
    <lineage>
        <taxon>Bacteria</taxon>
        <taxon>Bacillati</taxon>
        <taxon>Actinomycetota</taxon>
        <taxon>Actinomycetes</taxon>
        <taxon>Micrococcales</taxon>
        <taxon>Microbacteriaceae</taxon>
        <taxon>Microcella</taxon>
    </lineage>
</organism>
<evidence type="ECO:0000313" key="1">
    <source>
        <dbReference type="EMBL" id="RZS54366.1"/>
    </source>
</evidence>
<dbReference type="Gene3D" id="2.60.300.12">
    <property type="entry name" value="HesB-like domain"/>
    <property type="match status" value="1"/>
</dbReference>
<dbReference type="SUPFAM" id="SSF89360">
    <property type="entry name" value="HesB-like domain"/>
    <property type="match status" value="1"/>
</dbReference>
<dbReference type="Proteomes" id="UP000293519">
    <property type="component" value="Unassembled WGS sequence"/>
</dbReference>
<gene>
    <name evidence="1" type="ORF">EV141_2363</name>
</gene>
<name>A0A4Q7LIP9_9MICO</name>
<accession>A0A4Q7LIP9</accession>
<reference evidence="1 2" key="1">
    <citation type="journal article" date="2015" name="Stand. Genomic Sci.">
        <title>Genomic Encyclopedia of Bacterial and Archaeal Type Strains, Phase III: the genomes of soil and plant-associated and newly described type strains.</title>
        <authorList>
            <person name="Whitman W.B."/>
            <person name="Woyke T."/>
            <person name="Klenk H.P."/>
            <person name="Zhou Y."/>
            <person name="Lilburn T.G."/>
            <person name="Beck B.J."/>
            <person name="De Vos P."/>
            <person name="Vandamme P."/>
            <person name="Eisen J.A."/>
            <person name="Garrity G."/>
            <person name="Hugenholtz P."/>
            <person name="Kyrpides N.C."/>
        </authorList>
    </citation>
    <scope>NUCLEOTIDE SEQUENCE [LARGE SCALE GENOMIC DNA]</scope>
    <source>
        <strain evidence="1 2">CV2</strain>
    </source>
</reference>
<dbReference type="InterPro" id="IPR035903">
    <property type="entry name" value="HesB-like_dom_sf"/>
</dbReference>
<dbReference type="RefSeq" id="WP_130486144.1">
    <property type="nucleotide sequence ID" value="NZ_SGWW01000005.1"/>
</dbReference>
<protein>
    <submittedName>
        <fullName evidence="1">Fe-S cluster assembly iron-binding protein IscA</fullName>
    </submittedName>
</protein>
<keyword evidence="2" id="KW-1185">Reference proteome</keyword>
<dbReference type="AlphaFoldDB" id="A0A4Q7LIP9"/>
<evidence type="ECO:0000313" key="2">
    <source>
        <dbReference type="Proteomes" id="UP000293519"/>
    </source>
</evidence>
<proteinExistence type="predicted"/>
<sequence length="96" mass="9822">MLTLTPTASTVIENLVAREADPGQAGLRIDSGGAESTQFAVSVAPAPVDGDQVVETGQARVFLEQNASIALADKVLDAQVGEDGNVRFAIGEQPSA</sequence>
<dbReference type="OrthoDB" id="4868950at2"/>